<dbReference type="Gene3D" id="2.60.40.10">
    <property type="entry name" value="Immunoglobulins"/>
    <property type="match status" value="14"/>
</dbReference>
<dbReference type="Gene3D" id="2.40.128.130">
    <property type="entry name" value="Autotransporter beta-domain"/>
    <property type="match status" value="1"/>
</dbReference>
<keyword evidence="4" id="KW-1185">Reference proteome</keyword>
<dbReference type="InterPro" id="IPR013783">
    <property type="entry name" value="Ig-like_fold"/>
</dbReference>
<dbReference type="PROSITE" id="PS51208">
    <property type="entry name" value="AUTOTRANSPORTER"/>
    <property type="match status" value="1"/>
</dbReference>
<feature type="domain" description="Autotransporter" evidence="2">
    <location>
        <begin position="1679"/>
        <end position="1927"/>
    </location>
</feature>
<evidence type="ECO:0000256" key="1">
    <source>
        <dbReference type="SAM" id="SignalP"/>
    </source>
</evidence>
<accession>A0ABV3WX84</accession>
<dbReference type="Pfam" id="PF16640">
    <property type="entry name" value="Big_3_5"/>
    <property type="match status" value="13"/>
</dbReference>
<dbReference type="InterPro" id="IPR036709">
    <property type="entry name" value="Autotransporte_beta_dom_sf"/>
</dbReference>
<dbReference type="EMBL" id="JAZHFV010000006">
    <property type="protein sequence ID" value="MEX4009270.1"/>
    <property type="molecule type" value="Genomic_DNA"/>
</dbReference>
<dbReference type="InterPro" id="IPR005546">
    <property type="entry name" value="Autotransporte_beta"/>
</dbReference>
<dbReference type="SUPFAM" id="SSF103515">
    <property type="entry name" value="Autotransporter"/>
    <property type="match status" value="1"/>
</dbReference>
<evidence type="ECO:0000313" key="4">
    <source>
        <dbReference type="Proteomes" id="UP001559025"/>
    </source>
</evidence>
<dbReference type="Proteomes" id="UP001559025">
    <property type="component" value="Unassembled WGS sequence"/>
</dbReference>
<proteinExistence type="predicted"/>
<protein>
    <submittedName>
        <fullName evidence="3">Ig-like domain repeat protein</fullName>
    </submittedName>
</protein>
<dbReference type="InterPro" id="IPR032109">
    <property type="entry name" value="Big_3_5"/>
</dbReference>
<dbReference type="SMART" id="SM00869">
    <property type="entry name" value="Autotransporter"/>
    <property type="match status" value="1"/>
</dbReference>
<evidence type="ECO:0000259" key="2">
    <source>
        <dbReference type="PROSITE" id="PS51208"/>
    </source>
</evidence>
<evidence type="ECO:0000313" key="3">
    <source>
        <dbReference type="EMBL" id="MEX4009270.1"/>
    </source>
</evidence>
<feature type="chain" id="PRO_5046514990" evidence="1">
    <location>
        <begin position="23"/>
        <end position="1928"/>
    </location>
</feature>
<reference evidence="3 4" key="1">
    <citation type="submission" date="2024-01" db="EMBL/GenBank/DDBJ databases">
        <title>New evidence supports the origin of RcGTA from prophage.</title>
        <authorList>
            <person name="Xu Y."/>
            <person name="Liu B."/>
            <person name="Chen F."/>
        </authorList>
    </citation>
    <scope>NUCLEOTIDE SEQUENCE [LARGE SCALE GENOMIC DNA]</scope>
    <source>
        <strain evidence="3 4">CBW1107-2</strain>
    </source>
</reference>
<name>A0ABV3WX84_9HYPH</name>
<feature type="signal peptide" evidence="1">
    <location>
        <begin position="1"/>
        <end position="22"/>
    </location>
</feature>
<sequence>MPVRAIRAGLPVVLALVGFAFAAPAAYAQVITISANPSSYNSQGQIITFTYELSNPTAFTITSIDTITPSNPDPANGPGVSASCPAIPGGTLEPNETMTCSGTYAITSANMSSGNLSHTITMSGQRIGGGWNANSNFFSMSQQGGGPTITTVQSQVNPTTAGANATFNASVSSMGCNSGLAPSGTMTFTIGSVTSGAITVVPPSGISPSANASFSTTALPVGSHPVSAQFTPSGSDNCAASSGTGANHVVKSDTTTQIASSLNPSTGGTSVTFTATVTATSGGGTPTGNVTFTIDGAPQTPVAVNGSGQATLTTSSLAVGTRSIGATYNGDTVHNSSSAAPLSQTVNQVATTTVLASSANPSNVGAAVTFTATVAPVSGSGTPTGTVTFTIDGAPQTPIPVNGSGQAALTTSSLAVGPHTIGASYSGDANNISSTATALTQTVNQIATTTVIASSANPSSVGASVTFTATVTPNSGGGTPTGTVTFTIDGTPQTPIPVNGSGQATISTSALAVGPHTIGASYSGDTNNVSSTATALTQTVNQIATTTALVSSINPSNVGTSVTFTATVTANSGGGTPTGTVTFTIDGAPQAPVALNGSGQATFSTAALVPGGRTIGASYSGDVNYVASSNSLAQTVNQIATTTALASSANPSNVGDSVTFTATVAAVSGGGTPTGTVTFTVDGAPQAPVALNGSGQGTFSTAALVPGGRTIGASYSGDVNYVASNDSLTQTVNQIATTTALASSANPSSVGDSVTFTATVTANSGGGTPTGTVTFTVDGAPQAPVALNGSGQASFSTAGLAIGSRSIGASYSGDTNYVASNDALTQTVNQIGTTVSLASSQNPSSLGDSVTFTATVAATTGGSTPTGTVTFSVDGTPQAPVPLDGSGQASFSTAALAPGAHAIAADYSGDTNYVASNTSLTQTVDQIGTTTSLASSLNPSAPGDSVTFTATVVAASGGGTPTGTITFTVDGTPQTPVTLDGSGQASLTTAALASGAHTIAADYSGDTDYVASTASLIQTVNQIGTTTALASSLNPSNGGDSVTFTAMVTAVSGGGTPTGTVTFTVDGTAQAPVTLDGSGQATFTTASLAPGSKTIEAAYSGDTTYTGSTDTLTQTVEQIATTTALASSQNPSNGGDSVTFVATVAAASGGGTPTGTVTFTVDGVAQAPVALDGNGQASFATDALAPGNRTIEAAYSGDAAYTASSDALTQTVDQIGTTTALTSSQNPSNGGDSVTFNATVAAASGGGTPTGTVTFTVDGVAQAPVALDGNGQANFATDALAPGNRTIEAAYSGDAAYTASSDTLTQTVDQIGTTTALVSSANPSTVGETVTFTATIAAASGGGTPTGTVTFSIDGTAQAPVALDASGQASVSTTTLSPGSRQVEAAYGGDTTYLASSDTLSQTVNQVATTTVVTSSSNPSNLGESVSFTATVAPVTGSGTPTGTVTFTIDGTAQPAVALSGGTAVLTTNALSGGDHTIVATYNGGSGYSGSTSPSLLQRVRALGTVVIRQTVSGTDSTFDFSSATPELNLSIATANGSGQSGPIGLMAGSYVVTAGDRRVEGYALVGIACDDGDSAGNIEARTATINLTAGETVTCTFNSLSSADKATQMIGEFLEARGALILSHQTDMQRRIDRLNGTAPSMGNPVSMLSAYLPGIVDGGVLSMSTSLAQVDRLAGKEKQSRFDIWFEGTYGRFDGDSADGKFAVASVGADYLVNRNLLVGAFFQVDHLSQSPLADGSFVRGTGWLAGPYVTARLSEHLFLDVVGAAGTSQNTINPLGTFTDDFDARRWLASAQLSGQWTHGAWTFAPRAGLSWFGERTKAYVDSLGVTVPSVDYSVGQFAFGPGVSYRHLTESGYVIEPKLRLEGVAEFRNEASGGRSEDFHARIQAGTDIRTPGGASLGLTFTYSGIGGDTRSYSGKIGVSVPLN</sequence>
<keyword evidence="1" id="KW-0732">Signal</keyword>
<comment type="caution">
    <text evidence="3">The sequence shown here is derived from an EMBL/GenBank/DDBJ whole genome shotgun (WGS) entry which is preliminary data.</text>
</comment>
<gene>
    <name evidence="3" type="ORF">V1479_18310</name>
</gene>
<dbReference type="RefSeq" id="WP_368804208.1">
    <property type="nucleotide sequence ID" value="NZ_JAZHFV010000006.1"/>
</dbReference>
<organism evidence="3 4">
    <name type="scientific">Neoaquamicrobium sediminum</name>
    <dbReference type="NCBI Taxonomy" id="1849104"/>
    <lineage>
        <taxon>Bacteria</taxon>
        <taxon>Pseudomonadati</taxon>
        <taxon>Pseudomonadota</taxon>
        <taxon>Alphaproteobacteria</taxon>
        <taxon>Hyphomicrobiales</taxon>
        <taxon>Phyllobacteriaceae</taxon>
        <taxon>Neoaquamicrobium</taxon>
    </lineage>
</organism>